<dbReference type="GO" id="GO:0005975">
    <property type="term" value="P:carbohydrate metabolic process"/>
    <property type="evidence" value="ECO:0007669"/>
    <property type="project" value="InterPro"/>
</dbReference>
<feature type="domain" description="Glycoside hydrolase family 31 TIM barrel" evidence="6">
    <location>
        <begin position="305"/>
        <end position="725"/>
    </location>
</feature>
<dbReference type="CDD" id="cd14752">
    <property type="entry name" value="GH31_N"/>
    <property type="match status" value="1"/>
</dbReference>
<dbReference type="InterPro" id="IPR048395">
    <property type="entry name" value="Glyco_hydro_31_C"/>
</dbReference>
<dbReference type="InterPro" id="IPR013780">
    <property type="entry name" value="Glyco_hydro_b"/>
</dbReference>
<sequence>MKRIATATAAILASALALEPMSANDYGEKLLGCGGYAVNSAQTEQTTNGLKAHLSLAEDPNNCNAFSEDVQNLILEATYETKERLHVKIYDEEEQHFQVPEEIFERPKFDVDDSLKDSADLKFDYTEAPFQFWITRRSTGDVLFDTRLSEIPAYGEPYQANDTSAGMSVMPNHNLIFEDQYIQISSALPQDANIYGLGEVVSPHYRRNSSYTRQTYWANDEGTPTDTNSYGTHPFYIENRIVDDKSYNHGVFMLTTNGLETWLRDGVLQQRAIGGILEFYFLSGGAGENKPTDVIRNYSEVVGKPYLGPYWGLGYHQTRWGYNNDTHFESILDDTWDAGIAQESAFIDIDFYKDYRDWTVDEVSFGRLREIVDKLHERGQKFVPIHDNAIPITRNESDVYDYYTEGHEQDVFVKNQNGTEYIGQVWPGYTVFPDPYAANASKWWTESFTKFHEEIPFDSIWLDMTEPASFSSGSLNGLGPLDRYEAAAVSMWPEGYDNITSGNSGNITVDGKLTYMQSATEEQQSRRSMMSRRMGTYETVDEDLEKLTFPPYQIHIGTPNEFNTLGHKTVAANATHQNGFHMYDVHNANGHMLTKLTREALDSIYGNNRSMIIARSNFAGTGRFSQHWLGDNYSTWQSMRDSIKGLFQFSAFQMPFVGADACGFSGNTNEELCTRWMMLASMTPFFRNHNVYGAIPQEPYRWDSTLAATKKVINARYQLLPYLYSNLYKQSVDGTPFIRPLFYEFPTYSELLDWDYQFLVGDHLLVSPALFPNVTSVDAYFPGDEPYYDWFSHKKQDVSDERSTVTLSAELTDINVHIRGGAVFILHSEPGMTVTETTETPFHAVIALNKNGEAGQDYYFDDGHSPLGQAVTHVQFDASTSGIQSVVDSNTYSIGQPLNNVDILGWDGEPPSSVTNGDAQVEFEYNADSQTLSLTSLKHSLNENLNITFA</sequence>
<dbReference type="Gene3D" id="2.60.40.1180">
    <property type="entry name" value="Golgi alpha-mannosidase II"/>
    <property type="match status" value="2"/>
</dbReference>
<organism evidence="9 10">
    <name type="scientific">Wallemia hederae</name>
    <dbReference type="NCBI Taxonomy" id="1540922"/>
    <lineage>
        <taxon>Eukaryota</taxon>
        <taxon>Fungi</taxon>
        <taxon>Dikarya</taxon>
        <taxon>Basidiomycota</taxon>
        <taxon>Wallemiomycotina</taxon>
        <taxon>Wallemiomycetes</taxon>
        <taxon>Wallemiales</taxon>
        <taxon>Wallemiaceae</taxon>
        <taxon>Wallemia</taxon>
    </lineage>
</organism>
<evidence type="ECO:0000313" key="10">
    <source>
        <dbReference type="Proteomes" id="UP000310189"/>
    </source>
</evidence>
<evidence type="ECO:0000256" key="5">
    <source>
        <dbReference type="SAM" id="SignalP"/>
    </source>
</evidence>
<dbReference type="EMBL" id="SPNW01000005">
    <property type="protein sequence ID" value="TIA92678.1"/>
    <property type="molecule type" value="Genomic_DNA"/>
</dbReference>
<feature type="signal peptide" evidence="5">
    <location>
        <begin position="1"/>
        <end position="17"/>
    </location>
</feature>
<dbReference type="CDD" id="cd06602">
    <property type="entry name" value="GH31_MGAM_SI_GAA"/>
    <property type="match status" value="1"/>
</dbReference>
<gene>
    <name evidence="9" type="ORF">E3P99_00524</name>
</gene>
<dbReference type="InterPro" id="IPR025887">
    <property type="entry name" value="Glyco_hydro_31_N_dom"/>
</dbReference>
<dbReference type="InterPro" id="IPR000322">
    <property type="entry name" value="Glyco_hydro_31_TIM"/>
</dbReference>
<dbReference type="InterPro" id="IPR011013">
    <property type="entry name" value="Gal_mutarotase_sf_dom"/>
</dbReference>
<protein>
    <recommendedName>
        <fullName evidence="3">Maltase</fullName>
    </recommendedName>
</protein>
<dbReference type="Pfam" id="PF21365">
    <property type="entry name" value="Glyco_hydro_31_3rd"/>
    <property type="match status" value="1"/>
</dbReference>
<dbReference type="PANTHER" id="PTHR22762">
    <property type="entry name" value="ALPHA-GLUCOSIDASE"/>
    <property type="match status" value="1"/>
</dbReference>
<dbReference type="SUPFAM" id="SSF74650">
    <property type="entry name" value="Galactose mutarotase-like"/>
    <property type="match status" value="1"/>
</dbReference>
<comment type="caution">
    <text evidence="9">The sequence shown here is derived from an EMBL/GenBank/DDBJ whole genome shotgun (WGS) entry which is preliminary data.</text>
</comment>
<feature type="chain" id="PRO_5020274594" description="Maltase" evidence="5">
    <location>
        <begin position="18"/>
        <end position="950"/>
    </location>
</feature>
<evidence type="ECO:0000259" key="7">
    <source>
        <dbReference type="Pfam" id="PF13802"/>
    </source>
</evidence>
<dbReference type="SUPFAM" id="SSF51011">
    <property type="entry name" value="Glycosyl hydrolase domain"/>
    <property type="match status" value="1"/>
</dbReference>
<dbReference type="Gene3D" id="3.20.20.80">
    <property type="entry name" value="Glycosidases"/>
    <property type="match status" value="1"/>
</dbReference>
<dbReference type="Pfam" id="PF01055">
    <property type="entry name" value="Glyco_hydro_31_2nd"/>
    <property type="match status" value="1"/>
</dbReference>
<feature type="domain" description="Glycosyl hydrolase family 31 C-terminal" evidence="8">
    <location>
        <begin position="734"/>
        <end position="823"/>
    </location>
</feature>
<dbReference type="GO" id="GO:0030246">
    <property type="term" value="F:carbohydrate binding"/>
    <property type="evidence" value="ECO:0007669"/>
    <property type="project" value="InterPro"/>
</dbReference>
<reference evidence="9 10" key="1">
    <citation type="submission" date="2019-03" db="EMBL/GenBank/DDBJ databases">
        <title>Sequencing 23 genomes of Wallemia ichthyophaga.</title>
        <authorList>
            <person name="Gostincar C."/>
        </authorList>
    </citation>
    <scope>NUCLEOTIDE SEQUENCE [LARGE SCALE GENOMIC DNA]</scope>
    <source>
        <strain evidence="9 10">EXF-5753</strain>
    </source>
</reference>
<keyword evidence="5" id="KW-0732">Signal</keyword>
<dbReference type="InterPro" id="IPR017853">
    <property type="entry name" value="GH"/>
</dbReference>
<dbReference type="OrthoDB" id="5839090at2759"/>
<evidence type="ECO:0000259" key="8">
    <source>
        <dbReference type="Pfam" id="PF21365"/>
    </source>
</evidence>
<evidence type="ECO:0000256" key="2">
    <source>
        <dbReference type="ARBA" id="ARBA00023180"/>
    </source>
</evidence>
<keyword evidence="4" id="KW-0326">Glycosidase</keyword>
<dbReference type="Gene3D" id="2.60.40.1760">
    <property type="entry name" value="glycosyl hydrolase (family 31)"/>
    <property type="match status" value="1"/>
</dbReference>
<dbReference type="AlphaFoldDB" id="A0A4T0FVH0"/>
<accession>A0A4T0FVH0</accession>
<keyword evidence="2" id="KW-0325">Glycoprotein</keyword>
<dbReference type="PANTHER" id="PTHR22762:SF133">
    <property type="entry name" value="P-TYPE DOMAIN-CONTAINING PROTEIN"/>
    <property type="match status" value="1"/>
</dbReference>
<feature type="domain" description="Glycoside hydrolase family 31 N-terminal" evidence="7">
    <location>
        <begin position="86"/>
        <end position="256"/>
    </location>
</feature>
<evidence type="ECO:0000259" key="6">
    <source>
        <dbReference type="Pfam" id="PF01055"/>
    </source>
</evidence>
<proteinExistence type="inferred from homology"/>
<evidence type="ECO:0000256" key="1">
    <source>
        <dbReference type="ARBA" id="ARBA00007806"/>
    </source>
</evidence>
<evidence type="ECO:0000313" key="9">
    <source>
        <dbReference type="EMBL" id="TIA92678.1"/>
    </source>
</evidence>
<name>A0A4T0FVH0_9BASI</name>
<dbReference type="GO" id="GO:0004553">
    <property type="term" value="F:hydrolase activity, hydrolyzing O-glycosyl compounds"/>
    <property type="evidence" value="ECO:0007669"/>
    <property type="project" value="InterPro"/>
</dbReference>
<keyword evidence="4" id="KW-0378">Hydrolase</keyword>
<keyword evidence="10" id="KW-1185">Reference proteome</keyword>
<dbReference type="Pfam" id="PF13802">
    <property type="entry name" value="Gal_mutarotas_2"/>
    <property type="match status" value="1"/>
</dbReference>
<evidence type="ECO:0000256" key="4">
    <source>
        <dbReference type="RuleBase" id="RU361185"/>
    </source>
</evidence>
<comment type="similarity">
    <text evidence="1 4">Belongs to the glycosyl hydrolase 31 family.</text>
</comment>
<dbReference type="SUPFAM" id="SSF51445">
    <property type="entry name" value="(Trans)glycosidases"/>
    <property type="match status" value="1"/>
</dbReference>
<dbReference type="Proteomes" id="UP000310189">
    <property type="component" value="Unassembled WGS sequence"/>
</dbReference>
<evidence type="ECO:0000256" key="3">
    <source>
        <dbReference type="ARBA" id="ARBA00041343"/>
    </source>
</evidence>